<dbReference type="EMBL" id="JAOAOG010000292">
    <property type="protein sequence ID" value="KAJ6232307.1"/>
    <property type="molecule type" value="Genomic_DNA"/>
</dbReference>
<reference evidence="1" key="2">
    <citation type="submission" date="2022-08" db="EMBL/GenBank/DDBJ databases">
        <title>Novel sulphate-reducing endosymbionts in the free-living metamonad Anaeramoeba.</title>
        <authorList>
            <person name="Jerlstrom-Hultqvist J."/>
            <person name="Cepicka I."/>
            <person name="Gallot-Lavallee L."/>
            <person name="Salas-Leiva D."/>
            <person name="Curtis B.A."/>
            <person name="Zahonova K."/>
            <person name="Pipaliya S."/>
            <person name="Dacks J."/>
            <person name="Roger A.J."/>
        </authorList>
    </citation>
    <scope>NUCLEOTIDE SEQUENCE</scope>
    <source>
        <strain evidence="1">Busselton2</strain>
    </source>
</reference>
<dbReference type="GO" id="GO:0003697">
    <property type="term" value="F:single-stranded DNA binding"/>
    <property type="evidence" value="ECO:0007669"/>
    <property type="project" value="InterPro"/>
</dbReference>
<evidence type="ECO:0000313" key="2">
    <source>
        <dbReference type="EMBL" id="KAJ6232307.1"/>
    </source>
</evidence>
<name>A0AAV7ZM97_9EUKA</name>
<evidence type="ECO:0000313" key="4">
    <source>
        <dbReference type="Proteomes" id="UP001150062"/>
    </source>
</evidence>
<evidence type="ECO:0000313" key="1">
    <source>
        <dbReference type="EMBL" id="KAJ3440979.1"/>
    </source>
</evidence>
<accession>A0AAV7ZM97</accession>
<dbReference type="AlphaFoldDB" id="A0AAV7ZM97"/>
<protein>
    <submittedName>
        <fullName evidence="1">Cst complex subunit ten1</fullName>
    </submittedName>
</protein>
<dbReference type="Pfam" id="PF15490">
    <property type="entry name" value="Ten1_2"/>
    <property type="match status" value="1"/>
</dbReference>
<dbReference type="InterPro" id="IPR029146">
    <property type="entry name" value="Ten1_animal_plant"/>
</dbReference>
<dbReference type="GO" id="GO:1990879">
    <property type="term" value="C:CST complex"/>
    <property type="evidence" value="ECO:0007669"/>
    <property type="project" value="InterPro"/>
</dbReference>
<dbReference type="Gene3D" id="2.40.50.140">
    <property type="entry name" value="Nucleic acid-binding proteins"/>
    <property type="match status" value="1"/>
</dbReference>
<reference evidence="2" key="1">
    <citation type="submission" date="2022-08" db="EMBL/GenBank/DDBJ databases">
        <title>Novel sulfate-reducing endosymbionts in the free-living metamonad Anaeramoeba.</title>
        <authorList>
            <person name="Jerlstrom-Hultqvist J."/>
            <person name="Cepicka I."/>
            <person name="Gallot-Lavallee L."/>
            <person name="Salas-Leiva D."/>
            <person name="Curtis B.A."/>
            <person name="Zahonova K."/>
            <person name="Pipaliya S."/>
            <person name="Dacks J."/>
            <person name="Roger A.J."/>
        </authorList>
    </citation>
    <scope>NUCLEOTIDE SEQUENCE</scope>
    <source>
        <strain evidence="2">Schooner1</strain>
    </source>
</reference>
<dbReference type="Proteomes" id="UP001146793">
    <property type="component" value="Unassembled WGS sequence"/>
</dbReference>
<dbReference type="InterPro" id="IPR012340">
    <property type="entry name" value="NA-bd_OB-fold"/>
</dbReference>
<evidence type="ECO:0000313" key="3">
    <source>
        <dbReference type="Proteomes" id="UP001146793"/>
    </source>
</evidence>
<proteinExistence type="predicted"/>
<comment type="caution">
    <text evidence="1">The sequence shown here is derived from an EMBL/GenBank/DDBJ whole genome shotgun (WGS) entry which is preliminary data.</text>
</comment>
<dbReference type="Proteomes" id="UP001150062">
    <property type="component" value="Unassembled WGS sequence"/>
</dbReference>
<gene>
    <name evidence="1" type="ORF">M0812_12980</name>
    <name evidence="2" type="ORF">M0813_04826</name>
</gene>
<organism evidence="1 3">
    <name type="scientific">Anaeramoeba flamelloides</name>
    <dbReference type="NCBI Taxonomy" id="1746091"/>
    <lineage>
        <taxon>Eukaryota</taxon>
        <taxon>Metamonada</taxon>
        <taxon>Anaeramoebidae</taxon>
        <taxon>Anaeramoeba</taxon>
    </lineage>
</organism>
<dbReference type="EMBL" id="JANTQA010000029">
    <property type="protein sequence ID" value="KAJ3440979.1"/>
    <property type="molecule type" value="Genomic_DNA"/>
</dbReference>
<keyword evidence="4" id="KW-1185">Reference proteome</keyword>
<sequence length="132" mass="15422">MEKKPIPMGLGKFVPLKNLPNLRFQQSINVTVIGIIHLLDRSTDRLTLEDEGFQLHVDISLLSNIKWLGKMYLIIGELNKIQEQEQALILTAKIARNVDGLDLELYKKTEYQLDRFLKNNVRNNRNTNMRKY</sequence>